<evidence type="ECO:0000256" key="1">
    <source>
        <dbReference type="SAM" id="MobiDB-lite"/>
    </source>
</evidence>
<organism evidence="2 3">
    <name type="scientific">Pleurodeles waltl</name>
    <name type="common">Iberian ribbed newt</name>
    <dbReference type="NCBI Taxonomy" id="8319"/>
    <lineage>
        <taxon>Eukaryota</taxon>
        <taxon>Metazoa</taxon>
        <taxon>Chordata</taxon>
        <taxon>Craniata</taxon>
        <taxon>Vertebrata</taxon>
        <taxon>Euteleostomi</taxon>
        <taxon>Amphibia</taxon>
        <taxon>Batrachia</taxon>
        <taxon>Caudata</taxon>
        <taxon>Salamandroidea</taxon>
        <taxon>Salamandridae</taxon>
        <taxon>Pleurodelinae</taxon>
        <taxon>Pleurodeles</taxon>
    </lineage>
</organism>
<evidence type="ECO:0000313" key="2">
    <source>
        <dbReference type="EMBL" id="KAJ1125633.1"/>
    </source>
</evidence>
<dbReference type="Proteomes" id="UP001066276">
    <property type="component" value="Chromosome 7"/>
</dbReference>
<reference evidence="2" key="1">
    <citation type="journal article" date="2022" name="bioRxiv">
        <title>Sequencing and chromosome-scale assembly of the giantPleurodeles waltlgenome.</title>
        <authorList>
            <person name="Brown T."/>
            <person name="Elewa A."/>
            <person name="Iarovenko S."/>
            <person name="Subramanian E."/>
            <person name="Araus A.J."/>
            <person name="Petzold A."/>
            <person name="Susuki M."/>
            <person name="Suzuki K.-i.T."/>
            <person name="Hayashi T."/>
            <person name="Toyoda A."/>
            <person name="Oliveira C."/>
            <person name="Osipova E."/>
            <person name="Leigh N.D."/>
            <person name="Simon A."/>
            <person name="Yun M.H."/>
        </authorList>
    </citation>
    <scope>NUCLEOTIDE SEQUENCE</scope>
    <source>
        <strain evidence="2">20211129_DDA</strain>
        <tissue evidence="2">Liver</tissue>
    </source>
</reference>
<gene>
    <name evidence="2" type="ORF">NDU88_004057</name>
</gene>
<feature type="region of interest" description="Disordered" evidence="1">
    <location>
        <begin position="1"/>
        <end position="66"/>
    </location>
</feature>
<proteinExistence type="predicted"/>
<sequence>MAPREVAGPEGVQKADRKKRAPTTPGSTKEDKSASDQGSEMEHRRPQTRQDTAQSNEGSLLVLKSKREPVLRVQELQRLKHFIFFMGRE</sequence>
<accession>A0AAV7PBD5</accession>
<feature type="compositionally biased region" description="Polar residues" evidence="1">
    <location>
        <begin position="49"/>
        <end position="58"/>
    </location>
</feature>
<keyword evidence="3" id="KW-1185">Reference proteome</keyword>
<dbReference type="EMBL" id="JANPWB010000011">
    <property type="protein sequence ID" value="KAJ1125633.1"/>
    <property type="molecule type" value="Genomic_DNA"/>
</dbReference>
<name>A0AAV7PBD5_PLEWA</name>
<dbReference type="AlphaFoldDB" id="A0AAV7PBD5"/>
<feature type="compositionally biased region" description="Basic and acidic residues" evidence="1">
    <location>
        <begin position="28"/>
        <end position="45"/>
    </location>
</feature>
<protein>
    <submittedName>
        <fullName evidence="2">Uncharacterized protein</fullName>
    </submittedName>
</protein>
<evidence type="ECO:0000313" key="3">
    <source>
        <dbReference type="Proteomes" id="UP001066276"/>
    </source>
</evidence>
<comment type="caution">
    <text evidence="2">The sequence shown here is derived from an EMBL/GenBank/DDBJ whole genome shotgun (WGS) entry which is preliminary data.</text>
</comment>